<organism evidence="3 4">
    <name type="scientific">Effrenium voratum</name>
    <dbReference type="NCBI Taxonomy" id="2562239"/>
    <lineage>
        <taxon>Eukaryota</taxon>
        <taxon>Sar</taxon>
        <taxon>Alveolata</taxon>
        <taxon>Dinophyceae</taxon>
        <taxon>Suessiales</taxon>
        <taxon>Symbiodiniaceae</taxon>
        <taxon>Effrenium</taxon>
    </lineage>
</organism>
<evidence type="ECO:0000256" key="1">
    <source>
        <dbReference type="SAM" id="Coils"/>
    </source>
</evidence>
<feature type="transmembrane region" description="Helical" evidence="2">
    <location>
        <begin position="370"/>
        <end position="388"/>
    </location>
</feature>
<evidence type="ECO:0000313" key="4">
    <source>
        <dbReference type="Proteomes" id="UP001178507"/>
    </source>
</evidence>
<keyword evidence="2" id="KW-0812">Transmembrane</keyword>
<gene>
    <name evidence="3" type="ORF">EVOR1521_LOCUS13819</name>
</gene>
<proteinExistence type="predicted"/>
<keyword evidence="2" id="KW-1133">Transmembrane helix</keyword>
<protein>
    <submittedName>
        <fullName evidence="3">Uncharacterized protein</fullName>
    </submittedName>
</protein>
<dbReference type="AlphaFoldDB" id="A0AA36IJD9"/>
<evidence type="ECO:0000256" key="2">
    <source>
        <dbReference type="SAM" id="Phobius"/>
    </source>
</evidence>
<dbReference type="EMBL" id="CAUJNA010001580">
    <property type="protein sequence ID" value="CAJ1387826.1"/>
    <property type="molecule type" value="Genomic_DNA"/>
</dbReference>
<reference evidence="3" key="1">
    <citation type="submission" date="2023-08" db="EMBL/GenBank/DDBJ databases">
        <authorList>
            <person name="Chen Y."/>
            <person name="Shah S."/>
            <person name="Dougan E. K."/>
            <person name="Thang M."/>
            <person name="Chan C."/>
        </authorList>
    </citation>
    <scope>NUCLEOTIDE SEQUENCE</scope>
</reference>
<feature type="coiled-coil region" evidence="1">
    <location>
        <begin position="12"/>
        <end position="39"/>
    </location>
</feature>
<name>A0AA36IJD9_9DINO</name>
<keyword evidence="4" id="KW-1185">Reference proteome</keyword>
<feature type="transmembrane region" description="Helical" evidence="2">
    <location>
        <begin position="146"/>
        <end position="169"/>
    </location>
</feature>
<accession>A0AA36IJD9</accession>
<feature type="transmembrane region" description="Helical" evidence="2">
    <location>
        <begin position="320"/>
        <end position="350"/>
    </location>
</feature>
<evidence type="ECO:0000313" key="3">
    <source>
        <dbReference type="EMBL" id="CAJ1387826.1"/>
    </source>
</evidence>
<keyword evidence="2" id="KW-0472">Membrane</keyword>
<keyword evidence="1" id="KW-0175">Coiled coil</keyword>
<dbReference type="Proteomes" id="UP001178507">
    <property type="component" value="Unassembled WGS sequence"/>
</dbReference>
<comment type="caution">
    <text evidence="3">The sequence shown here is derived from an EMBL/GenBank/DDBJ whole genome shotgun (WGS) entry which is preliminary data.</text>
</comment>
<feature type="transmembrane region" description="Helical" evidence="2">
    <location>
        <begin position="288"/>
        <end position="308"/>
    </location>
</feature>
<feature type="transmembrane region" description="Helical" evidence="2">
    <location>
        <begin position="229"/>
        <end position="249"/>
    </location>
</feature>
<sequence length="694" mass="77150">MPSPLVEPLDLQRDILALREELQLNLRRLEARLRRLETRGLEDEISAQSMCGDDFVAPSDDNGDERVEMKMEEKLQLDLRGVELEAKDVISKKTMQQFDHLSEQEGQFHFGASVWTMPFVIGLVPAGLWDVTFSILLLLLNLGLQAAFTVIILTDAFMGVPFWHQINYAKRWRVSMAHDYQYMDLAGRSLVSRVCAMDGALILSTTQASLVEQINSFLGLQEGDFEVPFFQPGLLLCMLCILFWSLCVYKEYRNIWLGLEVVWQIPHSEESIFRDSTLRSICKVRFKALLLTYLARATIATLLLGAGIRWLAGTTSITDLMLNCVALSAILDIDEFLFAGFTPILVQVAVQNLNPVKIKYDRLRSQRESFGLLILLIGTLLIPYFLLLQPLAESMISVKTELCGGNQNFVVGLNSETQQAIALATKSRVDASNRTITELAVDRHTFNTGSEEPYPYLLDFAPNARAFDQNLKWDMTTEVTQWGRCIETEALQPGGPVYGDPLIQPMVELMFRNAAVSLGVMNVDAPGCADLQHLCSLPDARLLRMVCGATCGCNDPYASAWHKVPAQGCIPDCLQSATAQLAASTCEDRIVQEEWELTWNIYPDVMSAFYSIDVSTSPIYHSLLGLSNAMKSAGCAALNNSNFDYEILTRTRWCEGHPKLFRPLAGQCPVTCGCVGASPLPAYCPSSCAAVTSP</sequence>